<dbReference type="InterPro" id="IPR003660">
    <property type="entry name" value="HAMP_dom"/>
</dbReference>
<evidence type="ECO:0000256" key="1">
    <source>
        <dbReference type="ARBA" id="ARBA00000085"/>
    </source>
</evidence>
<feature type="domain" description="Histidine kinase" evidence="15">
    <location>
        <begin position="238"/>
        <end position="453"/>
    </location>
</feature>
<keyword evidence="4" id="KW-1003">Cell membrane</keyword>
<keyword evidence="10" id="KW-0067">ATP-binding</keyword>
<evidence type="ECO:0000256" key="2">
    <source>
        <dbReference type="ARBA" id="ARBA00004651"/>
    </source>
</evidence>
<dbReference type="RefSeq" id="WP_307356507.1">
    <property type="nucleotide sequence ID" value="NZ_BAAACJ010000035.1"/>
</dbReference>
<dbReference type="SUPFAM" id="SSF55874">
    <property type="entry name" value="ATPase domain of HSP90 chaperone/DNA topoisomerase II/histidine kinase"/>
    <property type="match status" value="1"/>
</dbReference>
<keyword evidence="12" id="KW-0902">Two-component regulatory system</keyword>
<evidence type="ECO:0000259" key="16">
    <source>
        <dbReference type="PROSITE" id="PS50885"/>
    </source>
</evidence>
<evidence type="ECO:0000256" key="7">
    <source>
        <dbReference type="ARBA" id="ARBA00022692"/>
    </source>
</evidence>
<dbReference type="CDD" id="cd00082">
    <property type="entry name" value="HisKA"/>
    <property type="match status" value="1"/>
</dbReference>
<dbReference type="Gene3D" id="1.10.287.130">
    <property type="match status" value="1"/>
</dbReference>
<evidence type="ECO:0000256" key="10">
    <source>
        <dbReference type="ARBA" id="ARBA00022840"/>
    </source>
</evidence>
<accession>A0ABU0JTS9</accession>
<keyword evidence="11 14" id="KW-1133">Transmembrane helix</keyword>
<dbReference type="Proteomes" id="UP001224418">
    <property type="component" value="Unassembled WGS sequence"/>
</dbReference>
<dbReference type="EMBL" id="JAUSWN010000020">
    <property type="protein sequence ID" value="MDQ0480497.1"/>
    <property type="molecule type" value="Genomic_DNA"/>
</dbReference>
<dbReference type="PRINTS" id="PR00344">
    <property type="entry name" value="BCTRLSENSOR"/>
</dbReference>
<dbReference type="PANTHER" id="PTHR45528">
    <property type="entry name" value="SENSOR HISTIDINE KINASE CPXA"/>
    <property type="match status" value="1"/>
</dbReference>
<evidence type="ECO:0000313" key="17">
    <source>
        <dbReference type="EMBL" id="MDQ0480497.1"/>
    </source>
</evidence>
<evidence type="ECO:0000256" key="11">
    <source>
        <dbReference type="ARBA" id="ARBA00022989"/>
    </source>
</evidence>
<dbReference type="Pfam" id="PF00672">
    <property type="entry name" value="HAMP"/>
    <property type="match status" value="1"/>
</dbReference>
<proteinExistence type="predicted"/>
<evidence type="ECO:0000256" key="6">
    <source>
        <dbReference type="ARBA" id="ARBA00022679"/>
    </source>
</evidence>
<dbReference type="SMART" id="SM00387">
    <property type="entry name" value="HATPase_c"/>
    <property type="match status" value="1"/>
</dbReference>
<reference evidence="17 18" key="1">
    <citation type="submission" date="2023-07" db="EMBL/GenBank/DDBJ databases">
        <title>Genomic Encyclopedia of Type Strains, Phase IV (KMG-IV): sequencing the most valuable type-strain genomes for metagenomic binning, comparative biology and taxonomic classification.</title>
        <authorList>
            <person name="Goeker M."/>
        </authorList>
    </citation>
    <scope>NUCLEOTIDE SEQUENCE [LARGE SCALE GENOMIC DNA]</scope>
    <source>
        <strain evidence="17 18">DSM 1400</strain>
    </source>
</reference>
<dbReference type="InterPro" id="IPR004358">
    <property type="entry name" value="Sig_transdc_His_kin-like_C"/>
</dbReference>
<dbReference type="Gene3D" id="3.30.565.10">
    <property type="entry name" value="Histidine kinase-like ATPase, C-terminal domain"/>
    <property type="match status" value="1"/>
</dbReference>
<comment type="caution">
    <text evidence="17">The sequence shown here is derived from an EMBL/GenBank/DDBJ whole genome shotgun (WGS) entry which is preliminary data.</text>
</comment>
<evidence type="ECO:0000256" key="9">
    <source>
        <dbReference type="ARBA" id="ARBA00022777"/>
    </source>
</evidence>
<comment type="catalytic activity">
    <reaction evidence="1">
        <text>ATP + protein L-histidine = ADP + protein N-phospho-L-histidine.</text>
        <dbReference type="EC" id="2.7.13.3"/>
    </reaction>
</comment>
<dbReference type="CDD" id="cd06225">
    <property type="entry name" value="HAMP"/>
    <property type="match status" value="1"/>
</dbReference>
<dbReference type="PROSITE" id="PS50109">
    <property type="entry name" value="HIS_KIN"/>
    <property type="match status" value="1"/>
</dbReference>
<evidence type="ECO:0000256" key="13">
    <source>
        <dbReference type="ARBA" id="ARBA00023136"/>
    </source>
</evidence>
<gene>
    <name evidence="17" type="ORF">QOZ93_002245</name>
</gene>
<dbReference type="SUPFAM" id="SSF158472">
    <property type="entry name" value="HAMP domain-like"/>
    <property type="match status" value="1"/>
</dbReference>
<keyword evidence="7 14" id="KW-0812">Transmembrane</keyword>
<dbReference type="PANTHER" id="PTHR45528:SF1">
    <property type="entry name" value="SENSOR HISTIDINE KINASE CPXA"/>
    <property type="match status" value="1"/>
</dbReference>
<dbReference type="Pfam" id="PF00512">
    <property type="entry name" value="HisKA"/>
    <property type="match status" value="1"/>
</dbReference>
<organism evidence="17 18">
    <name type="scientific">Hathewaya limosa</name>
    <name type="common">Clostridium limosum</name>
    <dbReference type="NCBI Taxonomy" id="1536"/>
    <lineage>
        <taxon>Bacteria</taxon>
        <taxon>Bacillati</taxon>
        <taxon>Bacillota</taxon>
        <taxon>Clostridia</taxon>
        <taxon>Eubacteriales</taxon>
        <taxon>Clostridiaceae</taxon>
        <taxon>Hathewaya</taxon>
    </lineage>
</organism>
<dbReference type="SMART" id="SM00388">
    <property type="entry name" value="HisKA"/>
    <property type="match status" value="1"/>
</dbReference>
<sequence>MKIKKSIIHIFLSNYLIFFISLILAIFIFGISFIYQIGLNFNDVDTNETIFKEHYNDLDKEVILKNEGWIEVVKDNKIINVIGNKKDNIKEYSIESVLNNEKLKSDFDIKVYDKDKKNHNIIYIVKIPKEENKEQNQVKFKKLNRFTVNSLMVSIIFIILIIVIMATTSINAITKPLNKIKIALKEMTEGNTKVRLKFKSYKEIEQIRDSFNYMADELERVNKEKILAEESKKKIIRDISHDIKTPITSIMGYSKALSEDRVEDNEERKIYLGYIYNKTRKIDYLVNELFTFAKLDSINYVLNKKEEDFCEFLRETILFYYGDIEEKNFQLDLDIPEKVIKLNFDSKEMERAIGNLILNSLKYNKEGTKLDIFLKELQDKVVLHIRDNGIGIKKELVSTVFQEFVKVDESRNSKEGSGLGLAITKKIVELHNGKINLITEEGVGTEFKIILNK</sequence>
<keyword evidence="6" id="KW-0808">Transferase</keyword>
<dbReference type="InterPro" id="IPR036890">
    <property type="entry name" value="HATPase_C_sf"/>
</dbReference>
<dbReference type="InterPro" id="IPR003661">
    <property type="entry name" value="HisK_dim/P_dom"/>
</dbReference>
<dbReference type="CDD" id="cd00075">
    <property type="entry name" value="HATPase"/>
    <property type="match status" value="1"/>
</dbReference>
<keyword evidence="5" id="KW-0597">Phosphoprotein</keyword>
<dbReference type="InterPro" id="IPR036097">
    <property type="entry name" value="HisK_dim/P_sf"/>
</dbReference>
<evidence type="ECO:0000256" key="3">
    <source>
        <dbReference type="ARBA" id="ARBA00012438"/>
    </source>
</evidence>
<protein>
    <recommendedName>
        <fullName evidence="3">histidine kinase</fullName>
        <ecNumber evidence="3">2.7.13.3</ecNumber>
    </recommendedName>
</protein>
<dbReference type="Gene3D" id="6.10.340.10">
    <property type="match status" value="1"/>
</dbReference>
<evidence type="ECO:0000256" key="5">
    <source>
        <dbReference type="ARBA" id="ARBA00022553"/>
    </source>
</evidence>
<evidence type="ECO:0000256" key="14">
    <source>
        <dbReference type="SAM" id="Phobius"/>
    </source>
</evidence>
<feature type="domain" description="HAMP" evidence="16">
    <location>
        <begin position="171"/>
        <end position="223"/>
    </location>
</feature>
<dbReference type="InterPro" id="IPR005467">
    <property type="entry name" value="His_kinase_dom"/>
</dbReference>
<feature type="transmembrane region" description="Helical" evidence="14">
    <location>
        <begin position="151"/>
        <end position="173"/>
    </location>
</feature>
<keyword evidence="13 14" id="KW-0472">Membrane</keyword>
<evidence type="ECO:0000256" key="8">
    <source>
        <dbReference type="ARBA" id="ARBA00022741"/>
    </source>
</evidence>
<name>A0ABU0JTS9_HATLI</name>
<dbReference type="Pfam" id="PF02518">
    <property type="entry name" value="HATPase_c"/>
    <property type="match status" value="1"/>
</dbReference>
<dbReference type="InterPro" id="IPR050398">
    <property type="entry name" value="HssS/ArlS-like"/>
</dbReference>
<feature type="transmembrane region" description="Helical" evidence="14">
    <location>
        <begin position="12"/>
        <end position="35"/>
    </location>
</feature>
<keyword evidence="8" id="KW-0547">Nucleotide-binding</keyword>
<dbReference type="SMART" id="SM00304">
    <property type="entry name" value="HAMP"/>
    <property type="match status" value="1"/>
</dbReference>
<evidence type="ECO:0000256" key="12">
    <source>
        <dbReference type="ARBA" id="ARBA00023012"/>
    </source>
</evidence>
<dbReference type="PROSITE" id="PS50885">
    <property type="entry name" value="HAMP"/>
    <property type="match status" value="1"/>
</dbReference>
<dbReference type="EC" id="2.7.13.3" evidence="3"/>
<keyword evidence="9 17" id="KW-0418">Kinase</keyword>
<evidence type="ECO:0000313" key="18">
    <source>
        <dbReference type="Proteomes" id="UP001224418"/>
    </source>
</evidence>
<dbReference type="InterPro" id="IPR003594">
    <property type="entry name" value="HATPase_dom"/>
</dbReference>
<keyword evidence="18" id="KW-1185">Reference proteome</keyword>
<dbReference type="SUPFAM" id="SSF47384">
    <property type="entry name" value="Homodimeric domain of signal transducing histidine kinase"/>
    <property type="match status" value="1"/>
</dbReference>
<evidence type="ECO:0000259" key="15">
    <source>
        <dbReference type="PROSITE" id="PS50109"/>
    </source>
</evidence>
<comment type="subcellular location">
    <subcellularLocation>
        <location evidence="2">Cell membrane</location>
        <topology evidence="2">Multi-pass membrane protein</topology>
    </subcellularLocation>
</comment>
<evidence type="ECO:0000256" key="4">
    <source>
        <dbReference type="ARBA" id="ARBA00022475"/>
    </source>
</evidence>
<dbReference type="GO" id="GO:0016301">
    <property type="term" value="F:kinase activity"/>
    <property type="evidence" value="ECO:0007669"/>
    <property type="project" value="UniProtKB-KW"/>
</dbReference>